<dbReference type="PIRSF" id="PIRSF000103">
    <property type="entry name" value="HIBADH"/>
    <property type="match status" value="1"/>
</dbReference>
<dbReference type="PANTHER" id="PTHR43580">
    <property type="entry name" value="OXIDOREDUCTASE GLYR1-RELATED"/>
    <property type="match status" value="1"/>
</dbReference>
<dbReference type="InterPro" id="IPR006115">
    <property type="entry name" value="6PGDH_NADP-bd"/>
</dbReference>
<evidence type="ECO:0000313" key="5">
    <source>
        <dbReference type="Proteomes" id="UP000308707"/>
    </source>
</evidence>
<dbReference type="Gene3D" id="3.40.50.720">
    <property type="entry name" value="NAD(P)-binding Rossmann-like Domain"/>
    <property type="match status" value="1"/>
</dbReference>
<gene>
    <name evidence="4" type="ORF">FCE95_14930</name>
</gene>
<evidence type="ECO:0000313" key="4">
    <source>
        <dbReference type="EMBL" id="TKR29440.1"/>
    </source>
</evidence>
<keyword evidence="5" id="KW-1185">Reference proteome</keyword>
<dbReference type="InterPro" id="IPR008927">
    <property type="entry name" value="6-PGluconate_DH-like_C_sf"/>
</dbReference>
<dbReference type="EMBL" id="SZUA01000003">
    <property type="protein sequence ID" value="TKR29440.1"/>
    <property type="molecule type" value="Genomic_DNA"/>
</dbReference>
<organism evidence="4 5">
    <name type="scientific">Luteimonas gilva</name>
    <dbReference type="NCBI Taxonomy" id="2572684"/>
    <lineage>
        <taxon>Bacteria</taxon>
        <taxon>Pseudomonadati</taxon>
        <taxon>Pseudomonadota</taxon>
        <taxon>Gammaproteobacteria</taxon>
        <taxon>Lysobacterales</taxon>
        <taxon>Lysobacteraceae</taxon>
        <taxon>Luteimonas</taxon>
    </lineage>
</organism>
<dbReference type="Gene3D" id="1.10.1040.10">
    <property type="entry name" value="N-(1-d-carboxylethyl)-l-norvaline Dehydrogenase, domain 2"/>
    <property type="match status" value="1"/>
</dbReference>
<dbReference type="Proteomes" id="UP000308707">
    <property type="component" value="Unassembled WGS sequence"/>
</dbReference>
<dbReference type="SUPFAM" id="SSF51735">
    <property type="entry name" value="NAD(P)-binding Rossmann-fold domains"/>
    <property type="match status" value="1"/>
</dbReference>
<dbReference type="AlphaFoldDB" id="A0A4U5JIM5"/>
<dbReference type="GO" id="GO:0050661">
    <property type="term" value="F:NADP binding"/>
    <property type="evidence" value="ECO:0007669"/>
    <property type="project" value="InterPro"/>
</dbReference>
<dbReference type="PANTHER" id="PTHR43580:SF2">
    <property type="entry name" value="CYTOKINE-LIKE NUCLEAR FACTOR N-PAC"/>
    <property type="match status" value="1"/>
</dbReference>
<dbReference type="Pfam" id="PF03446">
    <property type="entry name" value="NAD_binding_2"/>
    <property type="match status" value="1"/>
</dbReference>
<feature type="domain" description="6-phosphogluconate dehydrogenase NADP-binding" evidence="2">
    <location>
        <begin position="6"/>
        <end position="161"/>
    </location>
</feature>
<dbReference type="InterPro" id="IPR051265">
    <property type="entry name" value="HIBADH-related_NP60_sf"/>
</dbReference>
<accession>A0A4U5JIM5</accession>
<dbReference type="SUPFAM" id="SSF48179">
    <property type="entry name" value="6-phosphogluconate dehydrogenase C-terminal domain-like"/>
    <property type="match status" value="1"/>
</dbReference>
<keyword evidence="1" id="KW-0560">Oxidoreductase</keyword>
<comment type="caution">
    <text evidence="4">The sequence shown here is derived from an EMBL/GenBank/DDBJ whole genome shotgun (WGS) entry which is preliminary data.</text>
</comment>
<dbReference type="GO" id="GO:0016491">
    <property type="term" value="F:oxidoreductase activity"/>
    <property type="evidence" value="ECO:0007669"/>
    <property type="project" value="UniProtKB-KW"/>
</dbReference>
<evidence type="ECO:0000259" key="3">
    <source>
        <dbReference type="Pfam" id="PF21761"/>
    </source>
</evidence>
<dbReference type="OrthoDB" id="9786703at2"/>
<dbReference type="InterPro" id="IPR013328">
    <property type="entry name" value="6PGD_dom2"/>
</dbReference>
<proteinExistence type="predicted"/>
<reference evidence="4 5" key="1">
    <citation type="submission" date="2019-04" db="EMBL/GenBank/DDBJ databases">
        <title>Reference strain of H23.</title>
        <authorList>
            <person name="Luo X."/>
        </authorList>
    </citation>
    <scope>NUCLEOTIDE SEQUENCE [LARGE SCALE GENOMIC DNA]</scope>
    <source>
        <strain evidence="4 5">H23</strain>
    </source>
</reference>
<dbReference type="InterPro" id="IPR036291">
    <property type="entry name" value="NAD(P)-bd_dom_sf"/>
</dbReference>
<evidence type="ECO:0000259" key="2">
    <source>
        <dbReference type="Pfam" id="PF03446"/>
    </source>
</evidence>
<dbReference type="InterPro" id="IPR048666">
    <property type="entry name" value="RedAm-like_C"/>
</dbReference>
<name>A0A4U5JIM5_9GAMM</name>
<sequence length="290" mass="30399">MMKRATVLGLGQMGSTLARLLLQAGYRVAVWNRNAAKAEPLVALGAMAAASALEAVAAGDIVVVCVLDYAAAREILRQDGIAAALEGKLLLQLGTGGVQEARDDEAWAREHGAAYLDGAIQAGPDYMGKPDTPILLSGSQATYRAHEGLLRVFGDGLTYLGEDAGAANAMDMATLSYIYGTALGFMHGVRIAETEGFGAAQYGALVAEIAPSFAGFLKYEAEVIESGDFAITQSPLRISVEATERIARAARERGVNDEIPAFAAGLFRRAADAGYGDEEIAAFIKILRAP</sequence>
<evidence type="ECO:0000256" key="1">
    <source>
        <dbReference type="ARBA" id="ARBA00023002"/>
    </source>
</evidence>
<feature type="domain" description="NADPH-dependent reductive aminase-like C-terminal" evidence="3">
    <location>
        <begin position="163"/>
        <end position="288"/>
    </location>
</feature>
<dbReference type="InterPro" id="IPR015815">
    <property type="entry name" value="HIBADH-related"/>
</dbReference>
<dbReference type="Pfam" id="PF21761">
    <property type="entry name" value="RedAm-like_C"/>
    <property type="match status" value="1"/>
</dbReference>
<protein>
    <submittedName>
        <fullName evidence="4">NAD(P)-dependent oxidoreductase</fullName>
    </submittedName>
</protein>